<evidence type="ECO:0000256" key="1">
    <source>
        <dbReference type="SAM" id="MobiDB-lite"/>
    </source>
</evidence>
<accession>A0A6J5QFQ8</accession>
<reference evidence="2" key="1">
    <citation type="submission" date="2020-05" db="EMBL/GenBank/DDBJ databases">
        <authorList>
            <person name="Chiriac C."/>
            <person name="Salcher M."/>
            <person name="Ghai R."/>
            <person name="Kavagutti S V."/>
        </authorList>
    </citation>
    <scope>NUCLEOTIDE SEQUENCE</scope>
</reference>
<feature type="region of interest" description="Disordered" evidence="1">
    <location>
        <begin position="151"/>
        <end position="187"/>
    </location>
</feature>
<protein>
    <submittedName>
        <fullName evidence="2">Uncharacterized protein</fullName>
    </submittedName>
</protein>
<organism evidence="2">
    <name type="scientific">uncultured Caudovirales phage</name>
    <dbReference type="NCBI Taxonomy" id="2100421"/>
    <lineage>
        <taxon>Viruses</taxon>
        <taxon>Duplodnaviria</taxon>
        <taxon>Heunggongvirae</taxon>
        <taxon>Uroviricota</taxon>
        <taxon>Caudoviricetes</taxon>
        <taxon>Peduoviridae</taxon>
        <taxon>Maltschvirus</taxon>
        <taxon>Maltschvirus maltsch</taxon>
    </lineage>
</organism>
<sequence length="187" mass="20730">MAFNLDDYEPVQSRFSRFIEWAETKEQFFAVISEILTEPGADTCVIKTSILADGVVVATGHAEEVRNQGNVNKTSHVENCETSSLGRCLSNFPMYNFCGSSIDKRPSREEMGKVQRMSESGNGTVTENGNLASEKQMNMIRAVCKSMGKVPPHNLQSFSKREASSYIDSLKNGEQPAPTYDSPEEPF</sequence>
<gene>
    <name evidence="2" type="ORF">UFOVP1054_4</name>
</gene>
<evidence type="ECO:0000313" key="2">
    <source>
        <dbReference type="EMBL" id="CAB4179945.1"/>
    </source>
</evidence>
<name>A0A6J5QFQ8_9CAUD</name>
<proteinExistence type="predicted"/>
<dbReference type="EMBL" id="LR796989">
    <property type="protein sequence ID" value="CAB4179945.1"/>
    <property type="molecule type" value="Genomic_DNA"/>
</dbReference>